<organism evidence="1">
    <name type="scientific">uncultured Caudovirales phage</name>
    <dbReference type="NCBI Taxonomy" id="2100421"/>
    <lineage>
        <taxon>Viruses</taxon>
        <taxon>Duplodnaviria</taxon>
        <taxon>Heunggongvirae</taxon>
        <taxon>Uroviricota</taxon>
        <taxon>Caudoviricetes</taxon>
        <taxon>Peduoviridae</taxon>
        <taxon>Maltschvirus</taxon>
        <taxon>Maltschvirus maltsch</taxon>
    </lineage>
</organism>
<dbReference type="EMBL" id="LR798219">
    <property type="protein sequence ID" value="CAB5194830.1"/>
    <property type="molecule type" value="Genomic_DNA"/>
</dbReference>
<sequence length="87" mass="8698">MPNTKPIGVAYEDQQLDGAVMGKSGGTAGFFGVTPTTQQAAIATAVLPTLTTANFTGLTTAQVSALNTTLSNVNTVIADLKALGLTG</sequence>
<proteinExistence type="predicted"/>
<accession>A0A6J7WBT4</accession>
<evidence type="ECO:0000313" key="1">
    <source>
        <dbReference type="EMBL" id="CAB5194830.1"/>
    </source>
</evidence>
<protein>
    <recommendedName>
        <fullName evidence="2">Head fiber protein</fullName>
    </recommendedName>
</protein>
<name>A0A6J7WBT4_9CAUD</name>
<gene>
    <name evidence="1" type="ORF">UFOVP169_37</name>
</gene>
<evidence type="ECO:0008006" key="2">
    <source>
        <dbReference type="Google" id="ProtNLM"/>
    </source>
</evidence>
<reference evidence="1" key="1">
    <citation type="submission" date="2020-05" db="EMBL/GenBank/DDBJ databases">
        <authorList>
            <person name="Chiriac C."/>
            <person name="Salcher M."/>
            <person name="Ghai R."/>
            <person name="Kavagutti S V."/>
        </authorList>
    </citation>
    <scope>NUCLEOTIDE SEQUENCE</scope>
</reference>